<keyword evidence="4" id="KW-1185">Reference proteome</keyword>
<dbReference type="PROSITE" id="PS50222">
    <property type="entry name" value="EF_HAND_2"/>
    <property type="match status" value="3"/>
</dbReference>
<dbReference type="InterPro" id="IPR011992">
    <property type="entry name" value="EF-hand-dom_pair"/>
</dbReference>
<dbReference type="EMBL" id="PVLF01000007">
    <property type="protein sequence ID" value="PRH82588.1"/>
    <property type="molecule type" value="Genomic_DNA"/>
</dbReference>
<dbReference type="RefSeq" id="WP_106990360.1">
    <property type="nucleotide sequence ID" value="NZ_KZ679088.1"/>
</dbReference>
<evidence type="ECO:0000313" key="3">
    <source>
        <dbReference type="EMBL" id="PRH82588.1"/>
    </source>
</evidence>
<dbReference type="InterPro" id="IPR002048">
    <property type="entry name" value="EF_hand_dom"/>
</dbReference>
<sequence length="147" mass="16139">MNRIRLLAAALLVLPALAVAKPAAPQGVMPAEPPADVLFRTWDANKDGVLSKEEFRAGWASVRQRAATNAQARLRTQFDRADANKDQAIDEKEYQGLVLVRRAGANARPLSRYDANKDGRLQFEEYLVMVQDMAPRTAAPAGGKPQQ</sequence>
<feature type="chain" id="PRO_5015137147" description="EF-hand domain-containing protein" evidence="1">
    <location>
        <begin position="21"/>
        <end position="147"/>
    </location>
</feature>
<keyword evidence="1" id="KW-0732">Signal</keyword>
<dbReference type="SUPFAM" id="SSF47473">
    <property type="entry name" value="EF-hand"/>
    <property type="match status" value="1"/>
</dbReference>
<name>A0A2P6M9F9_9GAMM</name>
<dbReference type="Proteomes" id="UP000241736">
    <property type="component" value="Unassembled WGS sequence"/>
</dbReference>
<dbReference type="AlphaFoldDB" id="A0A2P6M9F9"/>
<accession>A0A2P6M9F9</accession>
<comment type="caution">
    <text evidence="3">The sequence shown here is derived from an EMBL/GenBank/DDBJ whole genome shotgun (WGS) entry which is preliminary data.</text>
</comment>
<evidence type="ECO:0000256" key="1">
    <source>
        <dbReference type="SAM" id="SignalP"/>
    </source>
</evidence>
<protein>
    <recommendedName>
        <fullName evidence="2">EF-hand domain-containing protein</fullName>
    </recommendedName>
</protein>
<gene>
    <name evidence="3" type="ORF">C6N40_07315</name>
</gene>
<dbReference type="Pfam" id="PF13202">
    <property type="entry name" value="EF-hand_5"/>
    <property type="match status" value="2"/>
</dbReference>
<dbReference type="GO" id="GO:0005509">
    <property type="term" value="F:calcium ion binding"/>
    <property type="evidence" value="ECO:0007669"/>
    <property type="project" value="InterPro"/>
</dbReference>
<reference evidence="3 4" key="1">
    <citation type="submission" date="2018-03" db="EMBL/GenBank/DDBJ databases">
        <title>Arenimonas caeni sp. nov., isolated from activated sludge.</title>
        <authorList>
            <person name="Liu H."/>
        </authorList>
    </citation>
    <scope>NUCLEOTIDE SEQUENCE [LARGE SCALE GENOMIC DNA]</scope>
    <source>
        <strain evidence="4">z29</strain>
    </source>
</reference>
<proteinExistence type="predicted"/>
<dbReference type="SMART" id="SM00054">
    <property type="entry name" value="EFh"/>
    <property type="match status" value="3"/>
</dbReference>
<feature type="domain" description="EF-hand" evidence="2">
    <location>
        <begin position="113"/>
        <end position="136"/>
    </location>
</feature>
<dbReference type="OrthoDB" id="6053359at2"/>
<feature type="domain" description="EF-hand" evidence="2">
    <location>
        <begin position="69"/>
        <end position="104"/>
    </location>
</feature>
<evidence type="ECO:0000313" key="4">
    <source>
        <dbReference type="Proteomes" id="UP000241736"/>
    </source>
</evidence>
<dbReference type="PROSITE" id="PS00018">
    <property type="entry name" value="EF_HAND_1"/>
    <property type="match status" value="3"/>
</dbReference>
<dbReference type="Gene3D" id="1.10.238.10">
    <property type="entry name" value="EF-hand"/>
    <property type="match status" value="1"/>
</dbReference>
<dbReference type="InterPro" id="IPR018247">
    <property type="entry name" value="EF_Hand_1_Ca_BS"/>
</dbReference>
<organism evidence="3 4">
    <name type="scientific">Arenimonas caeni</name>
    <dbReference type="NCBI Taxonomy" id="2058085"/>
    <lineage>
        <taxon>Bacteria</taxon>
        <taxon>Pseudomonadati</taxon>
        <taxon>Pseudomonadota</taxon>
        <taxon>Gammaproteobacteria</taxon>
        <taxon>Lysobacterales</taxon>
        <taxon>Lysobacteraceae</taxon>
        <taxon>Arenimonas</taxon>
    </lineage>
</organism>
<evidence type="ECO:0000259" key="2">
    <source>
        <dbReference type="PROSITE" id="PS50222"/>
    </source>
</evidence>
<feature type="domain" description="EF-hand" evidence="2">
    <location>
        <begin position="30"/>
        <end position="65"/>
    </location>
</feature>
<feature type="signal peptide" evidence="1">
    <location>
        <begin position="1"/>
        <end position="20"/>
    </location>
</feature>